<keyword evidence="12" id="KW-1185">Reference proteome</keyword>
<dbReference type="GO" id="GO:0005886">
    <property type="term" value="C:plasma membrane"/>
    <property type="evidence" value="ECO:0007669"/>
    <property type="project" value="UniProtKB-SubCell"/>
</dbReference>
<comment type="subcellular location">
    <subcellularLocation>
        <location evidence="1 9">Cell inner membrane</location>
        <topology evidence="1 9">Multi-pass membrane protein</topology>
    </subcellularLocation>
</comment>
<feature type="transmembrane region" description="Helical" evidence="9">
    <location>
        <begin position="129"/>
        <end position="151"/>
    </location>
</feature>
<evidence type="ECO:0000256" key="2">
    <source>
        <dbReference type="ARBA" id="ARBA00022448"/>
    </source>
</evidence>
<feature type="domain" description="Tripartite ATP-independent periplasmic transporters DctQ component" evidence="10">
    <location>
        <begin position="24"/>
        <end position="154"/>
    </location>
</feature>
<feature type="transmembrane region" description="Helical" evidence="9">
    <location>
        <begin position="47"/>
        <end position="65"/>
    </location>
</feature>
<dbReference type="PANTHER" id="PTHR35011">
    <property type="entry name" value="2,3-DIKETO-L-GULONATE TRAP TRANSPORTER SMALL PERMEASE PROTEIN YIAM"/>
    <property type="match status" value="1"/>
</dbReference>
<evidence type="ECO:0000256" key="6">
    <source>
        <dbReference type="ARBA" id="ARBA00022989"/>
    </source>
</evidence>
<evidence type="ECO:0000256" key="3">
    <source>
        <dbReference type="ARBA" id="ARBA00022475"/>
    </source>
</evidence>
<organism evidence="11 12">
    <name type="scientific">Variibacter gotjawalensis</name>
    <dbReference type="NCBI Taxonomy" id="1333996"/>
    <lineage>
        <taxon>Bacteria</taxon>
        <taxon>Pseudomonadati</taxon>
        <taxon>Pseudomonadota</taxon>
        <taxon>Alphaproteobacteria</taxon>
        <taxon>Hyphomicrobiales</taxon>
        <taxon>Nitrobacteraceae</taxon>
        <taxon>Variibacter</taxon>
    </lineage>
</organism>
<evidence type="ECO:0000256" key="7">
    <source>
        <dbReference type="ARBA" id="ARBA00023136"/>
    </source>
</evidence>
<dbReference type="AlphaFoldDB" id="A0A0S3PVE4"/>
<protein>
    <recommendedName>
        <fullName evidence="9">TRAP transporter small permease protein</fullName>
    </recommendedName>
</protein>
<feature type="transmembrane region" description="Helical" evidence="9">
    <location>
        <begin position="7"/>
        <end position="27"/>
    </location>
</feature>
<keyword evidence="4 9" id="KW-0997">Cell inner membrane</keyword>
<dbReference type="Pfam" id="PF04290">
    <property type="entry name" value="DctQ"/>
    <property type="match status" value="1"/>
</dbReference>
<keyword evidence="2 9" id="KW-0813">Transport</keyword>
<dbReference type="PROSITE" id="PS51257">
    <property type="entry name" value="PROKAR_LIPOPROTEIN"/>
    <property type="match status" value="1"/>
</dbReference>
<evidence type="ECO:0000256" key="8">
    <source>
        <dbReference type="ARBA" id="ARBA00038436"/>
    </source>
</evidence>
<comment type="subunit">
    <text evidence="9">The complex comprises the extracytoplasmic solute receptor protein and the two transmembrane proteins.</text>
</comment>
<dbReference type="KEGG" id="vgo:GJW-30_1_02450"/>
<evidence type="ECO:0000313" key="11">
    <source>
        <dbReference type="EMBL" id="BAT59915.1"/>
    </source>
</evidence>
<dbReference type="OrthoDB" id="6160477at2"/>
<evidence type="ECO:0000256" key="5">
    <source>
        <dbReference type="ARBA" id="ARBA00022692"/>
    </source>
</evidence>
<dbReference type="EMBL" id="AP014946">
    <property type="protein sequence ID" value="BAT59915.1"/>
    <property type="molecule type" value="Genomic_DNA"/>
</dbReference>
<keyword evidence="6 9" id="KW-1133">Transmembrane helix</keyword>
<evidence type="ECO:0000259" key="10">
    <source>
        <dbReference type="Pfam" id="PF04290"/>
    </source>
</evidence>
<dbReference type="Proteomes" id="UP000236884">
    <property type="component" value="Chromosome"/>
</dbReference>
<gene>
    <name evidence="11" type="ORF">GJW-30_1_02450</name>
</gene>
<comment type="similarity">
    <text evidence="8 9">Belongs to the TRAP transporter small permease family.</text>
</comment>
<evidence type="ECO:0000313" key="12">
    <source>
        <dbReference type="Proteomes" id="UP000236884"/>
    </source>
</evidence>
<feature type="transmembrane region" description="Helical" evidence="9">
    <location>
        <begin position="86"/>
        <end position="109"/>
    </location>
</feature>
<sequence length="189" mass="20878">MQKLIERISYLMCAIAGWGFIACAVLIGVEVLLRNTFGISLQSTTELSGYALAFGISWGLAQTFITRGHVRIDVILNRMPLKARAVLHLVALATLGTFVGFLSYGAIALTQESWDFGSTDISLLRTPLVIPQGLWTFGILMFLLLIVLLFVEAIPLLLRGDFEAIDKLFRPRTYEEEAQEALDAVKSTP</sequence>
<evidence type="ECO:0000256" key="4">
    <source>
        <dbReference type="ARBA" id="ARBA00022519"/>
    </source>
</evidence>
<keyword evidence="5 9" id="KW-0812">Transmembrane</keyword>
<dbReference type="GO" id="GO:0022857">
    <property type="term" value="F:transmembrane transporter activity"/>
    <property type="evidence" value="ECO:0007669"/>
    <property type="project" value="UniProtKB-UniRule"/>
</dbReference>
<keyword evidence="3" id="KW-1003">Cell membrane</keyword>
<evidence type="ECO:0000256" key="1">
    <source>
        <dbReference type="ARBA" id="ARBA00004429"/>
    </source>
</evidence>
<keyword evidence="7 9" id="KW-0472">Membrane</keyword>
<comment type="function">
    <text evidence="9">Part of the tripartite ATP-independent periplasmic (TRAP) transport system.</text>
</comment>
<dbReference type="RefSeq" id="WP_096355692.1">
    <property type="nucleotide sequence ID" value="NZ_AP014946.1"/>
</dbReference>
<dbReference type="InterPro" id="IPR055348">
    <property type="entry name" value="DctQ"/>
</dbReference>
<name>A0A0S3PVE4_9BRAD</name>
<proteinExistence type="inferred from homology"/>
<evidence type="ECO:0000256" key="9">
    <source>
        <dbReference type="RuleBase" id="RU369079"/>
    </source>
</evidence>
<dbReference type="InterPro" id="IPR007387">
    <property type="entry name" value="TRAP_DctQ"/>
</dbReference>
<accession>A0A0S3PVE4</accession>
<reference evidence="11 12" key="1">
    <citation type="submission" date="2015-08" db="EMBL/GenBank/DDBJ databases">
        <title>Investigation of the bacterial diversity of lava forest soil.</title>
        <authorList>
            <person name="Lee J.S."/>
        </authorList>
    </citation>
    <scope>NUCLEOTIDE SEQUENCE [LARGE SCALE GENOMIC DNA]</scope>
    <source>
        <strain evidence="11 12">GJW-30</strain>
    </source>
</reference>